<evidence type="ECO:0000313" key="3">
    <source>
        <dbReference type="Proteomes" id="UP001515480"/>
    </source>
</evidence>
<organism evidence="2 3">
    <name type="scientific">Prymnesium parvum</name>
    <name type="common">Toxic golden alga</name>
    <dbReference type="NCBI Taxonomy" id="97485"/>
    <lineage>
        <taxon>Eukaryota</taxon>
        <taxon>Haptista</taxon>
        <taxon>Haptophyta</taxon>
        <taxon>Prymnesiophyceae</taxon>
        <taxon>Prymnesiales</taxon>
        <taxon>Prymnesiaceae</taxon>
        <taxon>Prymnesium</taxon>
    </lineage>
</organism>
<dbReference type="AlphaFoldDB" id="A0AB34J3U1"/>
<feature type="region of interest" description="Disordered" evidence="1">
    <location>
        <begin position="1"/>
        <end position="62"/>
    </location>
</feature>
<dbReference type="EMBL" id="JBGBPQ010000014">
    <property type="protein sequence ID" value="KAL1511328.1"/>
    <property type="molecule type" value="Genomic_DNA"/>
</dbReference>
<dbReference type="InterPro" id="IPR036397">
    <property type="entry name" value="RNaseH_sf"/>
</dbReference>
<keyword evidence="3" id="KW-1185">Reference proteome</keyword>
<accession>A0AB34J3U1</accession>
<protein>
    <recommendedName>
        <fullName evidence="4">Transposase Tc1-like domain-containing protein</fullName>
    </recommendedName>
</protein>
<name>A0AB34J3U1_PRYPA</name>
<dbReference type="Gene3D" id="3.30.420.10">
    <property type="entry name" value="Ribonuclease H-like superfamily/Ribonuclease H"/>
    <property type="match status" value="1"/>
</dbReference>
<gene>
    <name evidence="2" type="ORF">AB1Y20_006133</name>
</gene>
<evidence type="ECO:0000256" key="1">
    <source>
        <dbReference type="SAM" id="MobiDB-lite"/>
    </source>
</evidence>
<dbReference type="Proteomes" id="UP001515480">
    <property type="component" value="Unassembled WGS sequence"/>
</dbReference>
<reference evidence="2 3" key="1">
    <citation type="journal article" date="2024" name="Science">
        <title>Giant polyketide synthase enzymes in the biosynthesis of giant marine polyether toxins.</title>
        <authorList>
            <person name="Fallon T.R."/>
            <person name="Shende V.V."/>
            <person name="Wierzbicki I.H."/>
            <person name="Pendleton A.L."/>
            <person name="Watervoot N.F."/>
            <person name="Auber R.P."/>
            <person name="Gonzalez D.J."/>
            <person name="Wisecaver J.H."/>
            <person name="Moore B.S."/>
        </authorList>
    </citation>
    <scope>NUCLEOTIDE SEQUENCE [LARGE SCALE GENOMIC DNA]</scope>
    <source>
        <strain evidence="2 3">12B1</strain>
    </source>
</reference>
<feature type="region of interest" description="Disordered" evidence="1">
    <location>
        <begin position="216"/>
        <end position="249"/>
    </location>
</feature>
<proteinExistence type="predicted"/>
<dbReference type="GO" id="GO:0003676">
    <property type="term" value="F:nucleic acid binding"/>
    <property type="evidence" value="ECO:0007669"/>
    <property type="project" value="InterPro"/>
</dbReference>
<evidence type="ECO:0000313" key="2">
    <source>
        <dbReference type="EMBL" id="KAL1511328.1"/>
    </source>
</evidence>
<feature type="compositionally biased region" description="Basic and acidic residues" evidence="1">
    <location>
        <begin position="31"/>
        <end position="43"/>
    </location>
</feature>
<sequence length="249" mass="28353">MVEEDQHGRRTGAASQAVRTTRQRRKSPKPLGHDRASRTRNAERTLSGQKRPRHLTPDEQAQVVMRYKELPNEKRKRSEGLKKIVADFDISQKLPSILVRRLKDEGKLPTRKGVGGRPRLITKEKEEELKKVLHENAYDLTFRQIQELTGIPSSTASRFMKEEKGWRMAGKSSKPLLTDANVQEREAWAKKHKSNKWKEHVDIDEKWFNVYSHSGKLKLPPGLEEPITRPGTRAGSPGRTRAGSSAAGE</sequence>
<evidence type="ECO:0008006" key="4">
    <source>
        <dbReference type="Google" id="ProtNLM"/>
    </source>
</evidence>
<comment type="caution">
    <text evidence="2">The sequence shown here is derived from an EMBL/GenBank/DDBJ whole genome shotgun (WGS) entry which is preliminary data.</text>
</comment>